<dbReference type="EMBL" id="FNCN01000042">
    <property type="protein sequence ID" value="SDI28888.1"/>
    <property type="molecule type" value="Genomic_DNA"/>
</dbReference>
<dbReference type="STRING" id="504805.SAMN05421505_14240"/>
<dbReference type="GO" id="GO:0016787">
    <property type="term" value="F:hydrolase activity"/>
    <property type="evidence" value="ECO:0007669"/>
    <property type="project" value="UniProtKB-KW"/>
</dbReference>
<dbReference type="PANTHER" id="PTHR43248">
    <property type="entry name" value="2-SUCCINYL-6-HYDROXY-2,4-CYCLOHEXADIENE-1-CARBOXYLATE SYNTHASE"/>
    <property type="match status" value="1"/>
</dbReference>
<organism evidence="7 8">
    <name type="scientific">Sinosporangium album</name>
    <dbReference type="NCBI Taxonomy" id="504805"/>
    <lineage>
        <taxon>Bacteria</taxon>
        <taxon>Bacillati</taxon>
        <taxon>Actinomycetota</taxon>
        <taxon>Actinomycetes</taxon>
        <taxon>Streptosporangiales</taxon>
        <taxon>Streptosporangiaceae</taxon>
        <taxon>Sinosporangium</taxon>
    </lineage>
</organism>
<evidence type="ECO:0000313" key="8">
    <source>
        <dbReference type="Proteomes" id="UP000198923"/>
    </source>
</evidence>
<dbReference type="InterPro" id="IPR051601">
    <property type="entry name" value="Serine_prot/Carboxylest_S33"/>
</dbReference>
<evidence type="ECO:0000256" key="1">
    <source>
        <dbReference type="ARBA" id="ARBA00010088"/>
    </source>
</evidence>
<accession>A0A1G8JCA3</accession>
<proteinExistence type="inferred from homology"/>
<keyword evidence="8" id="KW-1185">Reference proteome</keyword>
<name>A0A1G8JCA3_9ACTN</name>
<dbReference type="AlphaFoldDB" id="A0A1G8JCA3"/>
<dbReference type="InterPro" id="IPR013595">
    <property type="entry name" value="Pept_S33_TAP-like_C"/>
</dbReference>
<keyword evidence="3 7" id="KW-0378">Hydrolase</keyword>
<protein>
    <submittedName>
        <fullName evidence="7">Alpha/beta hydrolase fold</fullName>
    </submittedName>
</protein>
<evidence type="ECO:0000256" key="3">
    <source>
        <dbReference type="ARBA" id="ARBA00022801"/>
    </source>
</evidence>
<sequence length="556" mass="59066">MAHKSTAWVVMGAALLVLAMVTSACGQRAETIENTRMRSDVTPSATPPAGGAESLSSAVPPMGDVGGRLGGGSSSRLRGNETKTSKRALKRLYGQALKWAPCPPRQSGGTKPDVKAECTWVEVPLDYAKPEGRTIKLWVARARATDQAHRIGTIFFNPGGPGASGVDSLLNGLPVSAEAAKRYDVVGFDPRGVGKSAPVACGTGPSLPINSWPRNEREVQLLVQDARGFGRECERKSGKLLPYVGTVNVAKDLDVLREVVGDKKLTYLGQSYGTRIGAYYLEQFGGNTARMVLDGVDNPGENPVAGRLGQVKGFESVFRSYLAWCAKQSNCATGTDVQAGYDKVVKMVGDLRDNMLPAQNERKLGVSDAITGIIATLYSQNSWPILNRALGNMILGDGVVMLRLADLYVGRDFDTGRPKNNSAVAGAAVACADDKGPTSLTEIRAVAREFKKVSPLFGEQTAWSLLGCAVWPYKTDQRAEPVRAPNAPPTVIVTYSQDPTTPIANARIVHNELPGASLVTRQGQGHVAYGTGSPCVDRAVDGYLIGGRLPVDPTVC</sequence>
<evidence type="ECO:0000313" key="7">
    <source>
        <dbReference type="EMBL" id="SDI28888.1"/>
    </source>
</evidence>
<dbReference type="PROSITE" id="PS51257">
    <property type="entry name" value="PROKAR_LIPOPROTEIN"/>
    <property type="match status" value="1"/>
</dbReference>
<feature type="domain" description="Peptidase S33 tripeptidyl aminopeptidase-like C-terminal" evidence="6">
    <location>
        <begin position="454"/>
        <end position="556"/>
    </location>
</feature>
<dbReference type="Proteomes" id="UP000198923">
    <property type="component" value="Unassembled WGS sequence"/>
</dbReference>
<feature type="chain" id="PRO_5038663437" evidence="5">
    <location>
        <begin position="20"/>
        <end position="556"/>
    </location>
</feature>
<reference evidence="7 8" key="1">
    <citation type="submission" date="2016-10" db="EMBL/GenBank/DDBJ databases">
        <authorList>
            <person name="de Groot N.N."/>
        </authorList>
    </citation>
    <scope>NUCLEOTIDE SEQUENCE [LARGE SCALE GENOMIC DNA]</scope>
    <source>
        <strain evidence="7 8">CPCC 201354</strain>
    </source>
</reference>
<evidence type="ECO:0000256" key="5">
    <source>
        <dbReference type="SAM" id="SignalP"/>
    </source>
</evidence>
<gene>
    <name evidence="7" type="ORF">SAMN05421505_14240</name>
</gene>
<evidence type="ECO:0000256" key="4">
    <source>
        <dbReference type="SAM" id="MobiDB-lite"/>
    </source>
</evidence>
<keyword evidence="2 5" id="KW-0732">Signal</keyword>
<comment type="similarity">
    <text evidence="1">Belongs to the peptidase S33 family.</text>
</comment>
<dbReference type="InterPro" id="IPR029058">
    <property type="entry name" value="AB_hydrolase_fold"/>
</dbReference>
<feature type="region of interest" description="Disordered" evidence="4">
    <location>
        <begin position="32"/>
        <end position="84"/>
    </location>
</feature>
<dbReference type="Pfam" id="PF08386">
    <property type="entry name" value="Abhydrolase_4"/>
    <property type="match status" value="1"/>
</dbReference>
<dbReference type="PANTHER" id="PTHR43248:SF29">
    <property type="entry name" value="TRIPEPTIDYL AMINOPEPTIDASE"/>
    <property type="match status" value="1"/>
</dbReference>
<feature type="signal peptide" evidence="5">
    <location>
        <begin position="1"/>
        <end position="19"/>
    </location>
</feature>
<evidence type="ECO:0000259" key="6">
    <source>
        <dbReference type="Pfam" id="PF08386"/>
    </source>
</evidence>
<evidence type="ECO:0000256" key="2">
    <source>
        <dbReference type="ARBA" id="ARBA00022729"/>
    </source>
</evidence>
<feature type="compositionally biased region" description="Gly residues" evidence="4">
    <location>
        <begin position="64"/>
        <end position="73"/>
    </location>
</feature>
<dbReference type="SUPFAM" id="SSF53474">
    <property type="entry name" value="alpha/beta-Hydrolases"/>
    <property type="match status" value="1"/>
</dbReference>
<dbReference type="Gene3D" id="3.40.50.1820">
    <property type="entry name" value="alpha/beta hydrolase"/>
    <property type="match status" value="1"/>
</dbReference>